<dbReference type="InterPro" id="IPR002792">
    <property type="entry name" value="TRAM_dom"/>
</dbReference>
<dbReference type="Gene3D" id="3.40.50.150">
    <property type="entry name" value="Vaccinia Virus protein VP39"/>
    <property type="match status" value="1"/>
</dbReference>
<sequence>MKIQHTLKENQAITLPIKRLGINGEGIGYFRKTICFVKGALPGETVKATITRVAPKFVEAKTEKVLKKSPERITPPCEIYDTCGGCQLQHLSYQGQLAFKRDVVKQALHKFKPKGYQRYTLNPTIGMETPWGYRNKLQFQMRQTQAGTCYGGLYQPDSHQLVPIETCPVQHPATTHVYQQVLAICNQLKLEMYHERKNTGWLKTLMVRVGIKTGEVQVVFITRDATFPKKAEVLTLIEERLPTVASVMQNVQPKKSSQIMGEETIHLAGKTRIEEHLEEVIFDLSPKAFFQLNPLQTEVLYQEARKALAAKPTDIVVDAYCGVGTIGLSLASHVKEVWGMDTIDQAITDAKENAKRIGVTNAHYQVGQAETLLPQWLKQGLKPTAVVVDPPRTGLGEAFITSLLTYPVEKLVYVSCNPSTLARDLVKLTQVYNVHYLQSVDMFPQTARAEVVVKLTKLTK</sequence>
<dbReference type="FunFam" id="3.40.50.150:FF:000009">
    <property type="entry name" value="23S rRNA (Uracil(1939)-C(5))-methyltransferase RlmD"/>
    <property type="match status" value="1"/>
</dbReference>
<evidence type="ECO:0000313" key="8">
    <source>
        <dbReference type="Proteomes" id="UP000277864"/>
    </source>
</evidence>
<evidence type="ECO:0000256" key="4">
    <source>
        <dbReference type="PROSITE-ProRule" id="PRU01024"/>
    </source>
</evidence>
<proteinExistence type="inferred from homology"/>
<dbReference type="GO" id="GO:0070475">
    <property type="term" value="P:rRNA base methylation"/>
    <property type="evidence" value="ECO:0007669"/>
    <property type="project" value="TreeGrafter"/>
</dbReference>
<dbReference type="NCBIfam" id="TIGR00479">
    <property type="entry name" value="rumA"/>
    <property type="match status" value="1"/>
</dbReference>
<feature type="binding site" evidence="4">
    <location>
        <position position="320"/>
    </location>
    <ligand>
        <name>S-adenosyl-L-methionine</name>
        <dbReference type="ChEBI" id="CHEBI:59789"/>
    </ligand>
</feature>
<dbReference type="GO" id="GO:0070041">
    <property type="term" value="F:rRNA (uridine-C5-)-methyltransferase activity"/>
    <property type="evidence" value="ECO:0007669"/>
    <property type="project" value="UniProtKB-ARBA"/>
</dbReference>
<protein>
    <submittedName>
        <fullName evidence="7">23S rRNA (Uracil(1939)-C(5))-methyltransferase RlmD</fullName>
    </submittedName>
</protein>
<dbReference type="RefSeq" id="WP_125942533.1">
    <property type="nucleotide sequence ID" value="NZ_PXZH01000001.1"/>
</dbReference>
<dbReference type="Gene3D" id="2.40.50.140">
    <property type="entry name" value="Nucleic acid-binding proteins"/>
    <property type="match status" value="1"/>
</dbReference>
<dbReference type="OrthoDB" id="9804590at2"/>
<dbReference type="PROSITE" id="PS01230">
    <property type="entry name" value="TRMA_1"/>
    <property type="match status" value="1"/>
</dbReference>
<dbReference type="FunFam" id="2.40.50.140:FF:000097">
    <property type="entry name" value="23S rRNA (uracil(1939)-C(5))-methyltransferase RlmD"/>
    <property type="match status" value="1"/>
</dbReference>
<dbReference type="Pfam" id="PF01938">
    <property type="entry name" value="TRAM"/>
    <property type="match status" value="1"/>
</dbReference>
<dbReference type="InterPro" id="IPR012340">
    <property type="entry name" value="NA-bd_OB-fold"/>
</dbReference>
<dbReference type="InterPro" id="IPR030390">
    <property type="entry name" value="MeTrfase_TrmA_AS"/>
</dbReference>
<comment type="similarity">
    <text evidence="4">Belongs to the class I-like SAM-binding methyltransferase superfamily. RNA M5U methyltransferase family.</text>
</comment>
<comment type="caution">
    <text evidence="7">The sequence shown here is derived from an EMBL/GenBank/DDBJ whole genome shotgun (WGS) entry which is preliminary data.</text>
</comment>
<dbReference type="EMBL" id="PXZH01000001">
    <property type="protein sequence ID" value="RST89920.1"/>
    <property type="molecule type" value="Genomic_DNA"/>
</dbReference>
<keyword evidence="2 4" id="KW-0808">Transferase</keyword>
<feature type="binding site" evidence="4">
    <location>
        <position position="341"/>
    </location>
    <ligand>
        <name>S-adenosyl-L-methionine</name>
        <dbReference type="ChEBI" id="CHEBI:59789"/>
    </ligand>
</feature>
<gene>
    <name evidence="7" type="ORF">C7P63_02245</name>
</gene>
<feature type="binding site" evidence="4">
    <location>
        <position position="291"/>
    </location>
    <ligand>
        <name>S-adenosyl-L-methionine</name>
        <dbReference type="ChEBI" id="CHEBI:59789"/>
    </ligand>
</feature>
<dbReference type="Gene3D" id="2.40.50.1070">
    <property type="match status" value="1"/>
</dbReference>
<evidence type="ECO:0000256" key="3">
    <source>
        <dbReference type="ARBA" id="ARBA00022691"/>
    </source>
</evidence>
<feature type="active site" description="Nucleophile" evidence="4">
    <location>
        <position position="416"/>
    </location>
</feature>
<evidence type="ECO:0000256" key="5">
    <source>
        <dbReference type="PROSITE-ProRule" id="PRU10015"/>
    </source>
</evidence>
<dbReference type="PROSITE" id="PS50926">
    <property type="entry name" value="TRAM"/>
    <property type="match status" value="1"/>
</dbReference>
<evidence type="ECO:0000256" key="1">
    <source>
        <dbReference type="ARBA" id="ARBA00022603"/>
    </source>
</evidence>
<dbReference type="PROSITE" id="PS51687">
    <property type="entry name" value="SAM_MT_RNA_M5U"/>
    <property type="match status" value="1"/>
</dbReference>
<feature type="domain" description="TRAM" evidence="6">
    <location>
        <begin position="6"/>
        <end position="64"/>
    </location>
</feature>
<reference evidence="7 8" key="1">
    <citation type="submission" date="2018-03" db="EMBL/GenBank/DDBJ databases">
        <authorList>
            <person name="Gulvik C.A."/>
        </authorList>
    </citation>
    <scope>NUCLEOTIDE SEQUENCE [LARGE SCALE GENOMIC DNA]</scope>
    <source>
        <strain evidence="7 8">JCM 31581</strain>
    </source>
</reference>
<dbReference type="Proteomes" id="UP000277864">
    <property type="component" value="Unassembled WGS sequence"/>
</dbReference>
<dbReference type="AlphaFoldDB" id="A0A3S0GEI2"/>
<dbReference type="InterPro" id="IPR010280">
    <property type="entry name" value="U5_MeTrfase_fam"/>
</dbReference>
<dbReference type="SUPFAM" id="SSF50249">
    <property type="entry name" value="Nucleic acid-binding proteins"/>
    <property type="match status" value="1"/>
</dbReference>
<evidence type="ECO:0000313" key="7">
    <source>
        <dbReference type="EMBL" id="RST89920.1"/>
    </source>
</evidence>
<organism evidence="7 8">
    <name type="scientific">Vagococcus humatus</name>
    <dbReference type="NCBI Taxonomy" id="1889241"/>
    <lineage>
        <taxon>Bacteria</taxon>
        <taxon>Bacillati</taxon>
        <taxon>Bacillota</taxon>
        <taxon>Bacilli</taxon>
        <taxon>Lactobacillales</taxon>
        <taxon>Enterococcaceae</taxon>
        <taxon>Vagococcus</taxon>
    </lineage>
</organism>
<feature type="active site" evidence="5">
    <location>
        <position position="416"/>
    </location>
</feature>
<dbReference type="FunFam" id="2.40.50.1070:FF:000003">
    <property type="entry name" value="23S rRNA (Uracil-5-)-methyltransferase RumA"/>
    <property type="match status" value="1"/>
</dbReference>
<dbReference type="PANTHER" id="PTHR11061:SF45">
    <property type="match status" value="1"/>
</dbReference>
<dbReference type="PANTHER" id="PTHR11061">
    <property type="entry name" value="RNA M5U METHYLTRANSFERASE"/>
    <property type="match status" value="1"/>
</dbReference>
<dbReference type="InterPro" id="IPR029063">
    <property type="entry name" value="SAM-dependent_MTases_sf"/>
</dbReference>
<name>A0A3S0GEI2_9ENTE</name>
<accession>A0A3S0GEI2</accession>
<dbReference type="CDD" id="cd02440">
    <property type="entry name" value="AdoMet_MTases"/>
    <property type="match status" value="1"/>
</dbReference>
<evidence type="ECO:0000256" key="2">
    <source>
        <dbReference type="ARBA" id="ARBA00022679"/>
    </source>
</evidence>
<keyword evidence="1 4" id="KW-0489">Methyltransferase</keyword>
<keyword evidence="3 4" id="KW-0949">S-adenosyl-L-methionine</keyword>
<dbReference type="SUPFAM" id="SSF53335">
    <property type="entry name" value="S-adenosyl-L-methionine-dependent methyltransferases"/>
    <property type="match status" value="1"/>
</dbReference>
<evidence type="ECO:0000259" key="6">
    <source>
        <dbReference type="PROSITE" id="PS50926"/>
    </source>
</evidence>
<dbReference type="Pfam" id="PF05958">
    <property type="entry name" value="tRNA_U5-meth_tr"/>
    <property type="match status" value="1"/>
</dbReference>
<keyword evidence="8" id="KW-1185">Reference proteome</keyword>
<feature type="binding site" evidence="4">
    <location>
        <position position="389"/>
    </location>
    <ligand>
        <name>S-adenosyl-L-methionine</name>
        <dbReference type="ChEBI" id="CHEBI:59789"/>
    </ligand>
</feature>